<reference evidence="1 2" key="1">
    <citation type="journal article" date="2014" name="BMC Genomics">
        <title>Genome and secretome analysis of the hemibiotrophic fungal pathogen, Moniliophthora roreri, which causes frosty pod rot disease of cacao: mechanisms of the biotrophic and necrotrophic phases.</title>
        <authorList>
            <person name="Meinhardt L.W."/>
            <person name="Costa G.G.L."/>
            <person name="Thomazella D.P.T."/>
            <person name="Teixeira P.J.P.L."/>
            <person name="Carazzolle M.F."/>
            <person name="Schuster S.C."/>
            <person name="Carlson J.E."/>
            <person name="Guiltinan M.J."/>
            <person name="Mieczkowski P."/>
            <person name="Farmer A."/>
            <person name="Ramaraj T."/>
            <person name="Crozier J."/>
            <person name="Davis R.E."/>
            <person name="Shao J."/>
            <person name="Melnick R.L."/>
            <person name="Pereira G.A.G."/>
            <person name="Bailey B.A."/>
        </authorList>
    </citation>
    <scope>NUCLEOTIDE SEQUENCE [LARGE SCALE GENOMIC DNA]</scope>
    <source>
        <strain evidence="1 2">MCA 2997</strain>
    </source>
</reference>
<keyword evidence="2" id="KW-1185">Reference proteome</keyword>
<dbReference type="KEGG" id="mrr:Moror_13564"/>
<evidence type="ECO:0000313" key="2">
    <source>
        <dbReference type="Proteomes" id="UP000017559"/>
    </source>
</evidence>
<organism evidence="1 2">
    <name type="scientific">Moniliophthora roreri (strain MCA 2997)</name>
    <name type="common">Cocoa frosty pod rot fungus</name>
    <name type="synonym">Crinipellis roreri</name>
    <dbReference type="NCBI Taxonomy" id="1381753"/>
    <lineage>
        <taxon>Eukaryota</taxon>
        <taxon>Fungi</taxon>
        <taxon>Dikarya</taxon>
        <taxon>Basidiomycota</taxon>
        <taxon>Agaricomycotina</taxon>
        <taxon>Agaricomycetes</taxon>
        <taxon>Agaricomycetidae</taxon>
        <taxon>Agaricales</taxon>
        <taxon>Marasmiineae</taxon>
        <taxon>Marasmiaceae</taxon>
        <taxon>Moniliophthora</taxon>
    </lineage>
</organism>
<proteinExistence type="predicted"/>
<name>V2WUB5_MONRO</name>
<accession>V2WUB5</accession>
<dbReference type="AlphaFoldDB" id="V2WUB5"/>
<dbReference type="HOGENOM" id="CLU_2159040_0_0_1"/>
<dbReference type="STRING" id="1381753.V2WUB5"/>
<evidence type="ECO:0008006" key="3">
    <source>
        <dbReference type="Google" id="ProtNLM"/>
    </source>
</evidence>
<dbReference type="OrthoDB" id="3004525at2759"/>
<dbReference type="Proteomes" id="UP000017559">
    <property type="component" value="Unassembled WGS sequence"/>
</dbReference>
<dbReference type="EMBL" id="AWSO01001443">
    <property type="protein sequence ID" value="ESK83790.1"/>
    <property type="molecule type" value="Genomic_DNA"/>
</dbReference>
<sequence length="111" mass="12992">METPETVTPAADVKEPGKVKVKPKAKRYLDSDVPLLSWRDNHHEEYMDHFIMCEGQGRMFTGTCYGCVSEQAVYRCQDCVGLHMLCRQCLLEKHVNLPLHRIEEWRDDLFH</sequence>
<comment type="caution">
    <text evidence="1">The sequence shown here is derived from an EMBL/GenBank/DDBJ whole genome shotgun (WGS) entry which is preliminary data.</text>
</comment>
<protein>
    <recommendedName>
        <fullName evidence="3">CxC2-like cysteine cluster KDZ transposase-associated domain-containing protein</fullName>
    </recommendedName>
</protein>
<evidence type="ECO:0000313" key="1">
    <source>
        <dbReference type="EMBL" id="ESK83790.1"/>
    </source>
</evidence>
<gene>
    <name evidence="1" type="ORF">Moror_13564</name>
</gene>